<accession>A0A2I0AUP6</accession>
<dbReference type="SMART" id="SM00666">
    <property type="entry name" value="PB1"/>
    <property type="match status" value="1"/>
</dbReference>
<feature type="compositionally biased region" description="Polar residues" evidence="1">
    <location>
        <begin position="1"/>
        <end position="16"/>
    </location>
</feature>
<organism evidence="3 4">
    <name type="scientific">Apostasia shenzhenica</name>
    <dbReference type="NCBI Taxonomy" id="1088818"/>
    <lineage>
        <taxon>Eukaryota</taxon>
        <taxon>Viridiplantae</taxon>
        <taxon>Streptophyta</taxon>
        <taxon>Embryophyta</taxon>
        <taxon>Tracheophyta</taxon>
        <taxon>Spermatophyta</taxon>
        <taxon>Magnoliopsida</taxon>
        <taxon>Liliopsida</taxon>
        <taxon>Asparagales</taxon>
        <taxon>Orchidaceae</taxon>
        <taxon>Apostasioideae</taxon>
        <taxon>Apostasia</taxon>
    </lineage>
</organism>
<evidence type="ECO:0000259" key="2">
    <source>
        <dbReference type="SMART" id="SM00666"/>
    </source>
</evidence>
<dbReference type="Gene3D" id="3.10.20.90">
    <property type="entry name" value="Phosphatidylinositol 3-kinase Catalytic Subunit, Chain A, domain 1"/>
    <property type="match status" value="1"/>
</dbReference>
<dbReference type="Proteomes" id="UP000236161">
    <property type="component" value="Unassembled WGS sequence"/>
</dbReference>
<dbReference type="Pfam" id="PF00564">
    <property type="entry name" value="PB1"/>
    <property type="match status" value="1"/>
</dbReference>
<sequence length="458" mass="49697">MENYSYQSYPDSGDSSPRSREIEAENAVSWDETPPLAPIRVKLMCSYGGRIQPRSHDNQLSYFGGETKILAVDRSIRFPSIIAKLSSLCGAASPDEICCKYQLPGEDLDSLISVTNDEDLDHMMIEYDRLHRSSAKPTARLRLFLFPTNTLPRPAASAVSGQAEQKNDRQWFVEGLNSIPVQLVPALEHNPLQPPPPPPPQTLFPDFLSGIVPPPAPVNVKDPVPESVVGDPLPSPLDVPTVRSDLGKEEWQQIAGETVISPSTEVQNQFQEIQRLQIVENQHQQQVSMQRNSSEESLTKGYHGDYYAPRVQDMAPAATTQIPAPYWPDQRSMAAGRYTSMAGGEHPVYLIPTSHGVYSTTPGTGYYTAAPPAAMAMYPVAPPPPHSVFPEGSTAVRGPPGIDSAATTAAAAYAAAQMAYDSTGRAAVFYSGAVPTYQTITSVAHNPEPKMAKPSQVS</sequence>
<feature type="domain" description="PB1" evidence="2">
    <location>
        <begin position="55"/>
        <end position="148"/>
    </location>
</feature>
<dbReference type="InterPro" id="IPR000270">
    <property type="entry name" value="PB1_dom"/>
</dbReference>
<feature type="region of interest" description="Disordered" evidence="1">
    <location>
        <begin position="1"/>
        <end position="29"/>
    </location>
</feature>
<protein>
    <recommendedName>
        <fullName evidence="2">PB1 domain-containing protein</fullName>
    </recommendedName>
</protein>
<dbReference type="EMBL" id="KZ451950">
    <property type="protein sequence ID" value="PKA59226.1"/>
    <property type="molecule type" value="Genomic_DNA"/>
</dbReference>
<reference evidence="3 4" key="1">
    <citation type="journal article" date="2017" name="Nature">
        <title>The Apostasia genome and the evolution of orchids.</title>
        <authorList>
            <person name="Zhang G.Q."/>
            <person name="Liu K.W."/>
            <person name="Li Z."/>
            <person name="Lohaus R."/>
            <person name="Hsiao Y.Y."/>
            <person name="Niu S.C."/>
            <person name="Wang J.Y."/>
            <person name="Lin Y.C."/>
            <person name="Xu Q."/>
            <person name="Chen L.J."/>
            <person name="Yoshida K."/>
            <person name="Fujiwara S."/>
            <person name="Wang Z.W."/>
            <person name="Zhang Y.Q."/>
            <person name="Mitsuda N."/>
            <person name="Wang M."/>
            <person name="Liu G.H."/>
            <person name="Pecoraro L."/>
            <person name="Huang H.X."/>
            <person name="Xiao X.J."/>
            <person name="Lin M."/>
            <person name="Wu X.Y."/>
            <person name="Wu W.L."/>
            <person name="Chen Y.Y."/>
            <person name="Chang S.B."/>
            <person name="Sakamoto S."/>
            <person name="Ohme-Takagi M."/>
            <person name="Yagi M."/>
            <person name="Zeng S.J."/>
            <person name="Shen C.Y."/>
            <person name="Yeh C.M."/>
            <person name="Luo Y.B."/>
            <person name="Tsai W.C."/>
            <person name="Van de Peer Y."/>
            <person name="Liu Z.J."/>
        </authorList>
    </citation>
    <scope>NUCLEOTIDE SEQUENCE [LARGE SCALE GENOMIC DNA]</scope>
    <source>
        <strain evidence="4">cv. Shenzhen</strain>
        <tissue evidence="3">Stem</tissue>
    </source>
</reference>
<evidence type="ECO:0000313" key="4">
    <source>
        <dbReference type="Proteomes" id="UP000236161"/>
    </source>
</evidence>
<dbReference type="CDD" id="cd06410">
    <property type="entry name" value="PB1_UP2"/>
    <property type="match status" value="1"/>
</dbReference>
<evidence type="ECO:0000256" key="1">
    <source>
        <dbReference type="SAM" id="MobiDB-lite"/>
    </source>
</evidence>
<dbReference type="PANTHER" id="PTHR31066">
    <property type="entry name" value="OS05G0427100 PROTEIN-RELATED"/>
    <property type="match status" value="1"/>
</dbReference>
<dbReference type="SUPFAM" id="SSF54277">
    <property type="entry name" value="CAD &amp; PB1 domains"/>
    <property type="match status" value="1"/>
</dbReference>
<dbReference type="AlphaFoldDB" id="A0A2I0AUP6"/>
<dbReference type="PANTHER" id="PTHR31066:SF85">
    <property type="entry name" value="OS02G0809100 PROTEIN"/>
    <property type="match status" value="1"/>
</dbReference>
<dbReference type="OrthoDB" id="1938580at2759"/>
<gene>
    <name evidence="3" type="ORF">AXF42_Ash001319</name>
</gene>
<dbReference type="STRING" id="1088818.A0A2I0AUP6"/>
<keyword evidence="4" id="KW-1185">Reference proteome</keyword>
<evidence type="ECO:0000313" key="3">
    <source>
        <dbReference type="EMBL" id="PKA59226.1"/>
    </source>
</evidence>
<dbReference type="InterPro" id="IPR053198">
    <property type="entry name" value="Gynoecium_Dev_Regulator"/>
</dbReference>
<name>A0A2I0AUP6_9ASPA</name>
<proteinExistence type="predicted"/>